<dbReference type="NCBIfam" id="TIGR00633">
    <property type="entry name" value="xth"/>
    <property type="match status" value="1"/>
</dbReference>
<keyword evidence="11" id="KW-1185">Reference proteome</keyword>
<evidence type="ECO:0000256" key="8">
    <source>
        <dbReference type="PIRSR" id="PIRSR604808-3"/>
    </source>
</evidence>
<keyword evidence="4" id="KW-0378">Hydrolase</keyword>
<reference evidence="10 11" key="1">
    <citation type="journal article" date="2014" name="ISME J.">
        <title>Ecophysiology of Thioploca ingrica as revealed by the complete genome sequence supplemented with proteomic evidence.</title>
        <authorList>
            <person name="Kojima H."/>
            <person name="Ogura Y."/>
            <person name="Yamamoto N."/>
            <person name="Togashi T."/>
            <person name="Mori H."/>
            <person name="Watanabe T."/>
            <person name="Nemoto F."/>
            <person name="Kurokawa K."/>
            <person name="Hayashi T."/>
            <person name="Fukui M."/>
        </authorList>
    </citation>
    <scope>NUCLEOTIDE SEQUENCE [LARGE SCALE GENOMIC DNA]</scope>
</reference>
<feature type="binding site" evidence="7">
    <location>
        <position position="246"/>
    </location>
    <ligand>
        <name>Mg(2+)</name>
        <dbReference type="ChEBI" id="CHEBI:18420"/>
        <label>1</label>
    </ligand>
</feature>
<dbReference type="GO" id="GO:0046872">
    <property type="term" value="F:metal ion binding"/>
    <property type="evidence" value="ECO:0007669"/>
    <property type="project" value="UniProtKB-KW"/>
</dbReference>
<feature type="active site" evidence="6">
    <location>
        <position position="105"/>
    </location>
</feature>
<dbReference type="InterPro" id="IPR036691">
    <property type="entry name" value="Endo/exonu/phosph_ase_sf"/>
</dbReference>
<evidence type="ECO:0000256" key="2">
    <source>
        <dbReference type="ARBA" id="ARBA00007092"/>
    </source>
</evidence>
<dbReference type="Gene3D" id="3.60.10.10">
    <property type="entry name" value="Endonuclease/exonuclease/phosphatase"/>
    <property type="match status" value="1"/>
</dbReference>
<evidence type="ECO:0000256" key="6">
    <source>
        <dbReference type="PIRSR" id="PIRSR604808-1"/>
    </source>
</evidence>
<feature type="binding site" evidence="7">
    <location>
        <position position="247"/>
    </location>
    <ligand>
        <name>Mg(2+)</name>
        <dbReference type="ChEBI" id="CHEBI:18420"/>
        <label>1</label>
    </ligand>
</feature>
<evidence type="ECO:0000256" key="3">
    <source>
        <dbReference type="ARBA" id="ARBA00022723"/>
    </source>
</evidence>
<feature type="site" description="Important for catalytic activity" evidence="8">
    <location>
        <position position="217"/>
    </location>
</feature>
<dbReference type="GO" id="GO:0006281">
    <property type="term" value="P:DNA repair"/>
    <property type="evidence" value="ECO:0007669"/>
    <property type="project" value="InterPro"/>
</dbReference>
<feature type="binding site" evidence="7">
    <location>
        <position position="146"/>
    </location>
    <ligand>
        <name>Mg(2+)</name>
        <dbReference type="ChEBI" id="CHEBI:18420"/>
        <label>1</label>
    </ligand>
</feature>
<feature type="site" description="Transition state stabilizer" evidence="8">
    <location>
        <position position="148"/>
    </location>
</feature>
<name>A0A090AL00_9GAMM</name>
<accession>A0A090AL00</accession>
<dbReference type="AlphaFoldDB" id="A0A090AL00"/>
<keyword evidence="3 7" id="KW-0479">Metal-binding</keyword>
<protein>
    <submittedName>
        <fullName evidence="10">Endonuclease/exonuclease/phosphatase</fullName>
    </submittedName>
</protein>
<dbReference type="InterPro" id="IPR020847">
    <property type="entry name" value="AP_endonuclease_F1_BS"/>
</dbReference>
<keyword evidence="7" id="KW-0464">Manganese</keyword>
<keyword evidence="5 7" id="KW-0460">Magnesium</keyword>
<keyword evidence="10" id="KW-0269">Exonuclease</keyword>
<feature type="binding site" evidence="7">
    <location>
        <position position="148"/>
    </location>
    <ligand>
        <name>Mg(2+)</name>
        <dbReference type="ChEBI" id="CHEBI:18420"/>
        <label>1</label>
    </ligand>
</feature>
<comment type="similarity">
    <text evidence="2">Belongs to the DNA repair enzymes AP/ExoA family.</text>
</comment>
<dbReference type="InterPro" id="IPR005135">
    <property type="entry name" value="Endo/exonuclease/phosphatase"/>
</dbReference>
<dbReference type="InterPro" id="IPR037493">
    <property type="entry name" value="ExoIII-like"/>
</dbReference>
<dbReference type="PROSITE" id="PS00726">
    <property type="entry name" value="AP_NUCLEASE_F1_1"/>
    <property type="match status" value="1"/>
</dbReference>
<comment type="cofactor">
    <cofactor evidence="7">
        <name>Mg(2+)</name>
        <dbReference type="ChEBI" id="CHEBI:18420"/>
    </cofactor>
    <cofactor evidence="7">
        <name>Mn(2+)</name>
        <dbReference type="ChEBI" id="CHEBI:29035"/>
    </cofactor>
    <text evidence="7">Probably binds two magnesium or manganese ions per subunit.</text>
</comment>
<dbReference type="KEGG" id="tig:THII_1458"/>
<sequence length="258" mass="29684">MLKIATWNVNSLRVRLPQLLDWLTRTTPDIVALQETKITDEQFPGEAIQAAGYHAIFSGQKSYNGVALLSRIVGQEIITDFPNWVDSPRRLLGATYHHLRILNLYIPNGAEVDSDKYQYKLNWLQHLQYYVQESLKQYAYLIVLGDFNIAPEDSDLHDPEAWQGGIMVSKPEREALQKLLALGLYDSFRLFEQPPQIFSWWDYRTRAFQRNHGVRIDLILTSQALATTCTTCLIDINLRRLPRPSDHAPVIATFDLSI</sequence>
<proteinExistence type="inferred from homology"/>
<dbReference type="InterPro" id="IPR020848">
    <property type="entry name" value="AP_endonuclease_F1_CS"/>
</dbReference>
<feature type="binding site" evidence="7">
    <location>
        <position position="35"/>
    </location>
    <ligand>
        <name>Mg(2+)</name>
        <dbReference type="ChEBI" id="CHEBI:18420"/>
        <label>1</label>
    </ligand>
</feature>
<evidence type="ECO:0000313" key="11">
    <source>
        <dbReference type="Proteomes" id="UP000031623"/>
    </source>
</evidence>
<comment type="cofactor">
    <cofactor evidence="1">
        <name>Mn(2+)</name>
        <dbReference type="ChEBI" id="CHEBI:29035"/>
    </cofactor>
</comment>
<dbReference type="GO" id="GO:0008311">
    <property type="term" value="F:double-stranded DNA 3'-5' DNA exonuclease activity"/>
    <property type="evidence" value="ECO:0007669"/>
    <property type="project" value="InterPro"/>
</dbReference>
<feature type="binding site" evidence="7">
    <location>
        <position position="8"/>
    </location>
    <ligand>
        <name>Mg(2+)</name>
        <dbReference type="ChEBI" id="CHEBI:18420"/>
        <label>1</label>
    </ligand>
</feature>
<dbReference type="NCBIfam" id="TIGR00195">
    <property type="entry name" value="exoDNase_III"/>
    <property type="match status" value="1"/>
</dbReference>
<dbReference type="PROSITE" id="PS00728">
    <property type="entry name" value="AP_NUCLEASE_F1_3"/>
    <property type="match status" value="1"/>
</dbReference>
<feature type="site" description="Interaction with DNA substrate" evidence="8">
    <location>
        <position position="247"/>
    </location>
</feature>
<evidence type="ECO:0000313" key="10">
    <source>
        <dbReference type="EMBL" id="BAP55755.1"/>
    </source>
</evidence>
<dbReference type="Proteomes" id="UP000031623">
    <property type="component" value="Chromosome"/>
</dbReference>
<organism evidence="10 11">
    <name type="scientific">Thioploca ingrica</name>
    <dbReference type="NCBI Taxonomy" id="40754"/>
    <lineage>
        <taxon>Bacteria</taxon>
        <taxon>Pseudomonadati</taxon>
        <taxon>Pseudomonadota</taxon>
        <taxon>Gammaproteobacteria</taxon>
        <taxon>Thiotrichales</taxon>
        <taxon>Thiotrichaceae</taxon>
        <taxon>Thioploca</taxon>
    </lineage>
</organism>
<feature type="active site" description="Proton donor/acceptor" evidence="6">
    <location>
        <position position="146"/>
    </location>
</feature>
<evidence type="ECO:0000256" key="4">
    <source>
        <dbReference type="ARBA" id="ARBA00022801"/>
    </source>
</evidence>
<dbReference type="GO" id="GO:0003677">
    <property type="term" value="F:DNA binding"/>
    <property type="evidence" value="ECO:0007669"/>
    <property type="project" value="InterPro"/>
</dbReference>
<keyword evidence="10" id="KW-0255">Endonuclease</keyword>
<dbReference type="Pfam" id="PF03372">
    <property type="entry name" value="Exo_endo_phos"/>
    <property type="match status" value="1"/>
</dbReference>
<keyword evidence="10" id="KW-0540">Nuclease</keyword>
<dbReference type="EMBL" id="AP014633">
    <property type="protein sequence ID" value="BAP55755.1"/>
    <property type="molecule type" value="Genomic_DNA"/>
</dbReference>
<evidence type="ECO:0000256" key="1">
    <source>
        <dbReference type="ARBA" id="ARBA00001936"/>
    </source>
</evidence>
<evidence type="ECO:0000256" key="5">
    <source>
        <dbReference type="ARBA" id="ARBA00022842"/>
    </source>
</evidence>
<dbReference type="PANTHER" id="PTHR43250">
    <property type="entry name" value="EXODEOXYRIBONUCLEASE III"/>
    <property type="match status" value="1"/>
</dbReference>
<dbReference type="CDD" id="cd09086">
    <property type="entry name" value="ExoIII-like_AP-endo"/>
    <property type="match status" value="1"/>
</dbReference>
<gene>
    <name evidence="10" type="ORF">THII_1458</name>
</gene>
<dbReference type="InterPro" id="IPR004808">
    <property type="entry name" value="AP_endonuc_1"/>
</dbReference>
<dbReference type="OrthoDB" id="9803914at2"/>
<feature type="active site" description="Proton acceptor" evidence="6">
    <location>
        <position position="247"/>
    </location>
</feature>
<evidence type="ECO:0000259" key="9">
    <source>
        <dbReference type="Pfam" id="PF03372"/>
    </source>
</evidence>
<dbReference type="STRING" id="40754.THII_1458"/>
<evidence type="ECO:0000256" key="7">
    <source>
        <dbReference type="PIRSR" id="PIRSR604808-2"/>
    </source>
</evidence>
<dbReference type="PANTHER" id="PTHR43250:SF2">
    <property type="entry name" value="EXODEOXYRIBONUCLEASE III"/>
    <property type="match status" value="1"/>
</dbReference>
<dbReference type="SUPFAM" id="SSF56219">
    <property type="entry name" value="DNase I-like"/>
    <property type="match status" value="1"/>
</dbReference>
<dbReference type="HOGENOM" id="CLU_027539_0_1_6"/>
<feature type="domain" description="Endonuclease/exonuclease/phosphatase" evidence="9">
    <location>
        <begin position="5"/>
        <end position="247"/>
    </location>
</feature>
<dbReference type="GO" id="GO:0004519">
    <property type="term" value="F:endonuclease activity"/>
    <property type="evidence" value="ECO:0007669"/>
    <property type="project" value="UniProtKB-KW"/>
</dbReference>